<keyword evidence="2" id="KW-1185">Reference proteome</keyword>
<dbReference type="AlphaFoldDB" id="A0A7X1KS73"/>
<reference evidence="1 2" key="1">
    <citation type="submission" date="2020-08" db="EMBL/GenBank/DDBJ databases">
        <title>Pseudomonas sp. nov.</title>
        <authorList>
            <person name="Gieschler S."/>
            <person name="Fiedler G."/>
            <person name="Brinks E."/>
            <person name="Boehnlein C."/>
            <person name="Franz C.M.A.P."/>
            <person name="Kabisch J."/>
        </authorList>
    </citation>
    <scope>NUCLEOTIDE SEQUENCE [LARGE SCALE GENOMIC DNA]</scope>
    <source>
        <strain evidence="1 2">MBT-2</strain>
    </source>
</reference>
<sequence length="67" mass="7635">MFDHDLLALHLMRLHQHQQAYAGALADVRRCLQRPGAGAEVHQVLADLERRSAELATLIERLEHITQ</sequence>
<protein>
    <submittedName>
        <fullName evidence="1">Uncharacterized protein</fullName>
    </submittedName>
</protein>
<evidence type="ECO:0000313" key="2">
    <source>
        <dbReference type="Proteomes" id="UP000546173"/>
    </source>
</evidence>
<dbReference type="RefSeq" id="WP_185793383.1">
    <property type="nucleotide sequence ID" value="NZ_JACMYH010000001.1"/>
</dbReference>
<evidence type="ECO:0000313" key="1">
    <source>
        <dbReference type="EMBL" id="MBC2677339.1"/>
    </source>
</evidence>
<dbReference type="EMBL" id="JACMYH010000001">
    <property type="protein sequence ID" value="MBC2677339.1"/>
    <property type="molecule type" value="Genomic_DNA"/>
</dbReference>
<dbReference type="Proteomes" id="UP000546173">
    <property type="component" value="Unassembled WGS sequence"/>
</dbReference>
<comment type="caution">
    <text evidence="1">The sequence shown here is derived from an EMBL/GenBank/DDBJ whole genome shotgun (WGS) entry which is preliminary data.</text>
</comment>
<organism evidence="1 2">
    <name type="scientific">Pseudomonas baltica</name>
    <dbReference type="NCBI Taxonomy" id="2762576"/>
    <lineage>
        <taxon>Bacteria</taxon>
        <taxon>Pseudomonadati</taxon>
        <taxon>Pseudomonadota</taxon>
        <taxon>Gammaproteobacteria</taxon>
        <taxon>Pseudomonadales</taxon>
        <taxon>Pseudomonadaceae</taxon>
        <taxon>Pseudomonas</taxon>
    </lineage>
</organism>
<gene>
    <name evidence="1" type="ORF">H7993_02950</name>
</gene>
<proteinExistence type="predicted"/>
<name>A0A7X1KS73_9PSED</name>
<accession>A0A7X1KS73</accession>